<sequence length="52" mass="6065">MANYMNLVNLLACYIVAEKIWLHLKSVSIRSTGEQQAKEHILPLNMGCWNRY</sequence>
<protein>
    <submittedName>
        <fullName evidence="1">Uncharacterized protein</fullName>
    </submittedName>
</protein>
<evidence type="ECO:0000313" key="1">
    <source>
        <dbReference type="EMBL" id="VCW69206.1"/>
    </source>
</evidence>
<accession>A0A9X9LIN8</accession>
<dbReference type="Proteomes" id="UP000269945">
    <property type="component" value="Unassembled WGS sequence"/>
</dbReference>
<keyword evidence="2" id="KW-1185">Reference proteome</keyword>
<organism evidence="1 2">
    <name type="scientific">Gulo gulo</name>
    <name type="common">Wolverine</name>
    <name type="synonym">Gluton</name>
    <dbReference type="NCBI Taxonomy" id="48420"/>
    <lineage>
        <taxon>Eukaryota</taxon>
        <taxon>Metazoa</taxon>
        <taxon>Chordata</taxon>
        <taxon>Craniata</taxon>
        <taxon>Vertebrata</taxon>
        <taxon>Euteleostomi</taxon>
        <taxon>Mammalia</taxon>
        <taxon>Eutheria</taxon>
        <taxon>Laurasiatheria</taxon>
        <taxon>Carnivora</taxon>
        <taxon>Caniformia</taxon>
        <taxon>Musteloidea</taxon>
        <taxon>Mustelidae</taxon>
        <taxon>Guloninae</taxon>
        <taxon>Gulo</taxon>
    </lineage>
</organism>
<proteinExistence type="predicted"/>
<evidence type="ECO:0000313" key="2">
    <source>
        <dbReference type="Proteomes" id="UP000269945"/>
    </source>
</evidence>
<gene>
    <name evidence="1" type="ORF">BN2614_LOCUS1</name>
</gene>
<name>A0A9X9LIN8_GULGU</name>
<dbReference type="EMBL" id="CYRY02004729">
    <property type="protein sequence ID" value="VCW69206.1"/>
    <property type="molecule type" value="Genomic_DNA"/>
</dbReference>
<dbReference type="AlphaFoldDB" id="A0A9X9LIN8"/>
<comment type="caution">
    <text evidence="1">The sequence shown here is derived from an EMBL/GenBank/DDBJ whole genome shotgun (WGS) entry which is preliminary data.</text>
</comment>
<reference evidence="1 2" key="1">
    <citation type="submission" date="2018-10" db="EMBL/GenBank/DDBJ databases">
        <authorList>
            <person name="Ekblom R."/>
            <person name="Jareborg N."/>
        </authorList>
    </citation>
    <scope>NUCLEOTIDE SEQUENCE [LARGE SCALE GENOMIC DNA]</scope>
    <source>
        <tissue evidence="1">Muscle</tissue>
    </source>
</reference>